<accession>A0A1H0HKW0</accession>
<dbReference type="OrthoDB" id="9801721at2"/>
<dbReference type="AlphaFoldDB" id="A0A1H0HKW0"/>
<organism evidence="1 2">
    <name type="scientific">Halobacillus aidingensis</name>
    <dbReference type="NCBI Taxonomy" id="240303"/>
    <lineage>
        <taxon>Bacteria</taxon>
        <taxon>Bacillati</taxon>
        <taxon>Bacillota</taxon>
        <taxon>Bacilli</taxon>
        <taxon>Bacillales</taxon>
        <taxon>Bacillaceae</taxon>
        <taxon>Halobacillus</taxon>
    </lineage>
</organism>
<evidence type="ECO:0000313" key="2">
    <source>
        <dbReference type="Proteomes" id="UP000198860"/>
    </source>
</evidence>
<dbReference type="STRING" id="240303.SAMN05421677_103202"/>
<protein>
    <recommendedName>
        <fullName evidence="3">AraC family transcriptional regulator</fullName>
    </recommendedName>
</protein>
<gene>
    <name evidence="1" type="ORF">SAMN05421677_103202</name>
</gene>
<dbReference type="RefSeq" id="WP_089651323.1">
    <property type="nucleotide sequence ID" value="NZ_FNIZ01000003.1"/>
</dbReference>
<keyword evidence="2" id="KW-1185">Reference proteome</keyword>
<evidence type="ECO:0008006" key="3">
    <source>
        <dbReference type="Google" id="ProtNLM"/>
    </source>
</evidence>
<reference evidence="2" key="1">
    <citation type="submission" date="2016-10" db="EMBL/GenBank/DDBJ databases">
        <authorList>
            <person name="Varghese N."/>
            <person name="Submissions S."/>
        </authorList>
    </citation>
    <scope>NUCLEOTIDE SEQUENCE [LARGE SCALE GENOMIC DNA]</scope>
    <source>
        <strain evidence="2">CGMCC 1.3703</strain>
    </source>
</reference>
<dbReference type="Proteomes" id="UP000198860">
    <property type="component" value="Unassembled WGS sequence"/>
</dbReference>
<name>A0A1H0HKW0_HALAD</name>
<evidence type="ECO:0000313" key="1">
    <source>
        <dbReference type="EMBL" id="SDO19805.1"/>
    </source>
</evidence>
<proteinExistence type="predicted"/>
<sequence>MQMLHILNGEEMKKAFQLNGRVEGEPVIPFNEAMCAGETCETIFSEEFIKTRALTHGVSESDYRRITVEKLEAVFHEGRNHLKLWFDEDMFCQINLLTLLAWLDLIGYEGEVELCLTTQQFERLASCTLHVAGYHSMYKQVLINRAVPSEVSLPPLKKGMELYLHYKDADNELVRFIKDHPDLSEEKLVVLMIGTFRAYGLGDVQYLQLIRSVRASNQ</sequence>
<dbReference type="EMBL" id="FNIZ01000003">
    <property type="protein sequence ID" value="SDO19805.1"/>
    <property type="molecule type" value="Genomic_DNA"/>
</dbReference>